<comment type="caution">
    <text evidence="7">The sequence shown here is derived from an EMBL/GenBank/DDBJ whole genome shotgun (WGS) entry which is preliminary data.</text>
</comment>
<keyword evidence="2 7" id="KW-0808">Transferase</keyword>
<dbReference type="EMBL" id="JAXIVS010000007">
    <property type="protein sequence ID" value="MDY7228846.1"/>
    <property type="molecule type" value="Genomic_DNA"/>
</dbReference>
<dbReference type="PANTHER" id="PTHR21392">
    <property type="entry name" value="TRNA-URIDINE AMINOCARBOXYPROPYLTRANSFERASE 2"/>
    <property type="match status" value="1"/>
</dbReference>
<comment type="similarity">
    <text evidence="5">Belongs to the TDD superfamily. DTWD2 family.</text>
</comment>
<keyword evidence="4" id="KW-0819">tRNA processing</keyword>
<evidence type="ECO:0000256" key="4">
    <source>
        <dbReference type="ARBA" id="ARBA00022694"/>
    </source>
</evidence>
<evidence type="ECO:0000256" key="1">
    <source>
        <dbReference type="ARBA" id="ARBA00012386"/>
    </source>
</evidence>
<protein>
    <recommendedName>
        <fullName evidence="1">tRNA-uridine aminocarboxypropyltransferase</fullName>
        <ecNumber evidence="1">2.5.1.25</ecNumber>
    </recommendedName>
</protein>
<dbReference type="PANTHER" id="PTHR21392:SF0">
    <property type="entry name" value="TRNA-URIDINE AMINOCARBOXYPROPYLTRANSFERASE 2"/>
    <property type="match status" value="1"/>
</dbReference>
<feature type="domain" description="DTW" evidence="6">
    <location>
        <begin position="1"/>
        <end position="189"/>
    </location>
</feature>
<evidence type="ECO:0000256" key="2">
    <source>
        <dbReference type="ARBA" id="ARBA00022679"/>
    </source>
</evidence>
<keyword evidence="8" id="KW-1185">Reference proteome</keyword>
<evidence type="ECO:0000259" key="6">
    <source>
        <dbReference type="SMART" id="SM01144"/>
    </source>
</evidence>
<sequence length="388" mass="42941">MRPLCLRCRRPESTCYCARLPRLETRMRVVFLQHPRERRVAIGTARMAHLSLPNSELHLGVDFTGHSRIEALAASPQRVAVLFPGEGAMTLEQAKANPPEALIVVDGTWPLAKKVVKTNPMLAGLPRIGFTPSRPSNYRIRAEPAEHCVSTIEAVVEVLGALEGGDPKRFDAMLNPFEFMVDTQLDSQSTREDPPRRRIYKAPWQPPLELRSLAEDLPRLVLLYAEANAHPLEAGLEPELVHLVACRPATGERFEAILAPRQPLARSTPLHTELEESVLRAGEDRDTALARFEAFLGQDAVLAVWTTYALDLLWRDGVTRRPATNIRMATARALKGKAGGVEQAVSLLGTEPPALWAPGRAGRRIQALEAVARELIRRGQATQPPVRN</sequence>
<evidence type="ECO:0000256" key="5">
    <source>
        <dbReference type="ARBA" id="ARBA00034489"/>
    </source>
</evidence>
<dbReference type="InterPro" id="IPR005636">
    <property type="entry name" value="DTW"/>
</dbReference>
<accession>A0ABU5H5T4</accession>
<dbReference type="SMART" id="SM01144">
    <property type="entry name" value="DTW"/>
    <property type="match status" value="1"/>
</dbReference>
<dbReference type="GO" id="GO:0016432">
    <property type="term" value="F:tRNA-uridine aminocarboxypropyltransferase activity"/>
    <property type="evidence" value="ECO:0007669"/>
    <property type="project" value="UniProtKB-EC"/>
</dbReference>
<dbReference type="EC" id="2.5.1.25" evidence="1"/>
<name>A0ABU5H5T4_9BACT</name>
<dbReference type="Proteomes" id="UP001291309">
    <property type="component" value="Unassembled WGS sequence"/>
</dbReference>
<evidence type="ECO:0000313" key="7">
    <source>
        <dbReference type="EMBL" id="MDY7228846.1"/>
    </source>
</evidence>
<dbReference type="InterPro" id="IPR039262">
    <property type="entry name" value="DTWD2/TAPT"/>
</dbReference>
<evidence type="ECO:0000256" key="3">
    <source>
        <dbReference type="ARBA" id="ARBA00022691"/>
    </source>
</evidence>
<organism evidence="7 8">
    <name type="scientific">Hyalangium rubrum</name>
    <dbReference type="NCBI Taxonomy" id="3103134"/>
    <lineage>
        <taxon>Bacteria</taxon>
        <taxon>Pseudomonadati</taxon>
        <taxon>Myxococcota</taxon>
        <taxon>Myxococcia</taxon>
        <taxon>Myxococcales</taxon>
        <taxon>Cystobacterineae</taxon>
        <taxon>Archangiaceae</taxon>
        <taxon>Hyalangium</taxon>
    </lineage>
</organism>
<reference evidence="7 8" key="1">
    <citation type="submission" date="2023-12" db="EMBL/GenBank/DDBJ databases">
        <title>the genome sequence of Hyalangium sp. s54d21.</title>
        <authorList>
            <person name="Zhang X."/>
        </authorList>
    </citation>
    <scope>NUCLEOTIDE SEQUENCE [LARGE SCALE GENOMIC DNA]</scope>
    <source>
        <strain evidence="8">s54d21</strain>
    </source>
</reference>
<evidence type="ECO:0000313" key="8">
    <source>
        <dbReference type="Proteomes" id="UP001291309"/>
    </source>
</evidence>
<dbReference type="RefSeq" id="WP_321547575.1">
    <property type="nucleotide sequence ID" value="NZ_JAXIVS010000007.1"/>
</dbReference>
<keyword evidence="3" id="KW-0949">S-adenosyl-L-methionine</keyword>
<proteinExistence type="inferred from homology"/>
<dbReference type="Pfam" id="PF03942">
    <property type="entry name" value="DTW"/>
    <property type="match status" value="1"/>
</dbReference>
<gene>
    <name evidence="7" type="ORF">SYV04_20650</name>
</gene>